<protein>
    <submittedName>
        <fullName evidence="5">Uncharacterized protein</fullName>
    </submittedName>
</protein>
<dbReference type="Pfam" id="PF01060">
    <property type="entry name" value="TTR-52"/>
    <property type="match status" value="1"/>
</dbReference>
<keyword evidence="4" id="KW-0732">Signal</keyword>
<dbReference type="PANTHER" id="PTHR21700">
    <property type="entry name" value="TRANSTHYRETIN-LIKE FAMILY PROTEIN-RELATED"/>
    <property type="match status" value="1"/>
</dbReference>
<evidence type="ECO:0000256" key="4">
    <source>
        <dbReference type="ARBA" id="ARBA00022729"/>
    </source>
</evidence>
<sequence length="88" mass="9840">MGTYSADPDDSLAVTHSLRNGNFELTGSEDEMSIEPYIRITHNCMQDGLRPNCIVTDDYEVPAEKLNTVYDMGIVSLNIEHKRTVTCS</sequence>
<gene>
    <name evidence="5" type="ORF">AB6A40_007520</name>
</gene>
<accession>A0ABD6EM00</accession>
<evidence type="ECO:0000256" key="2">
    <source>
        <dbReference type="ARBA" id="ARBA00010112"/>
    </source>
</evidence>
<keyword evidence="6" id="KW-1185">Reference proteome</keyword>
<comment type="caution">
    <text evidence="5">The sequence shown here is derived from an EMBL/GenBank/DDBJ whole genome shotgun (WGS) entry which is preliminary data.</text>
</comment>
<dbReference type="Gene3D" id="2.60.40.3330">
    <property type="match status" value="1"/>
</dbReference>
<evidence type="ECO:0000313" key="6">
    <source>
        <dbReference type="Proteomes" id="UP001608902"/>
    </source>
</evidence>
<comment type="similarity">
    <text evidence="2">Belongs to the nematode transthyretin-like family.</text>
</comment>
<dbReference type="PANTHER" id="PTHR21700:SF30">
    <property type="entry name" value="TRANSTHYRETIN-LIKE FAMILY PROTEIN"/>
    <property type="match status" value="1"/>
</dbReference>
<comment type="subcellular location">
    <subcellularLocation>
        <location evidence="1">Secreted</location>
    </subcellularLocation>
</comment>
<dbReference type="Proteomes" id="UP001608902">
    <property type="component" value="Unassembled WGS sequence"/>
</dbReference>
<evidence type="ECO:0000256" key="1">
    <source>
        <dbReference type="ARBA" id="ARBA00004613"/>
    </source>
</evidence>
<evidence type="ECO:0000313" key="5">
    <source>
        <dbReference type="EMBL" id="MFH4980811.1"/>
    </source>
</evidence>
<evidence type="ECO:0000256" key="3">
    <source>
        <dbReference type="ARBA" id="ARBA00022525"/>
    </source>
</evidence>
<dbReference type="InterPro" id="IPR001534">
    <property type="entry name" value="Transthyretin-like"/>
</dbReference>
<dbReference type="InterPro" id="IPR038479">
    <property type="entry name" value="Transthyretin-like_sf"/>
</dbReference>
<dbReference type="EMBL" id="JBGFUD010006121">
    <property type="protein sequence ID" value="MFH4980811.1"/>
    <property type="molecule type" value="Genomic_DNA"/>
</dbReference>
<proteinExistence type="inferred from homology"/>
<dbReference type="GO" id="GO:0005576">
    <property type="term" value="C:extracellular region"/>
    <property type="evidence" value="ECO:0007669"/>
    <property type="project" value="UniProtKB-SubCell"/>
</dbReference>
<dbReference type="AlphaFoldDB" id="A0ABD6EM00"/>
<keyword evidence="3" id="KW-0964">Secreted</keyword>
<reference evidence="5 6" key="1">
    <citation type="submission" date="2024-08" db="EMBL/GenBank/DDBJ databases">
        <title>Gnathostoma spinigerum genome.</title>
        <authorList>
            <person name="Gonzalez-Bertolin B."/>
            <person name="Monzon S."/>
            <person name="Zaballos A."/>
            <person name="Jimenez P."/>
            <person name="Dekumyoy P."/>
            <person name="Varona S."/>
            <person name="Cuesta I."/>
            <person name="Sumanam S."/>
            <person name="Adisakwattana P."/>
            <person name="Gasser R.B."/>
            <person name="Hernandez-Gonzalez A."/>
            <person name="Young N.D."/>
            <person name="Perteguer M.J."/>
        </authorList>
    </citation>
    <scope>NUCLEOTIDE SEQUENCE [LARGE SCALE GENOMIC DNA]</scope>
    <source>
        <strain evidence="5">AL3</strain>
        <tissue evidence="5">Liver</tissue>
    </source>
</reference>
<organism evidence="5 6">
    <name type="scientific">Gnathostoma spinigerum</name>
    <dbReference type="NCBI Taxonomy" id="75299"/>
    <lineage>
        <taxon>Eukaryota</taxon>
        <taxon>Metazoa</taxon>
        <taxon>Ecdysozoa</taxon>
        <taxon>Nematoda</taxon>
        <taxon>Chromadorea</taxon>
        <taxon>Rhabditida</taxon>
        <taxon>Spirurina</taxon>
        <taxon>Gnathostomatomorpha</taxon>
        <taxon>Gnathostomatoidea</taxon>
        <taxon>Gnathostomatidae</taxon>
        <taxon>Gnathostoma</taxon>
    </lineage>
</organism>
<name>A0ABD6EM00_9BILA</name>